<organism evidence="1 2">
    <name type="scientific">Streptosporangium lutulentum</name>
    <dbReference type="NCBI Taxonomy" id="1461250"/>
    <lineage>
        <taxon>Bacteria</taxon>
        <taxon>Bacillati</taxon>
        <taxon>Actinomycetota</taxon>
        <taxon>Actinomycetes</taxon>
        <taxon>Streptosporangiales</taxon>
        <taxon>Streptosporangiaceae</taxon>
        <taxon>Streptosporangium</taxon>
    </lineage>
</organism>
<sequence>MNKERRLLAALTVTCTVILSLGVPVVTSAASLSASSSSATLSALHSGGKCCYE</sequence>
<keyword evidence="2" id="KW-1185">Reference proteome</keyword>
<evidence type="ECO:0000313" key="2">
    <source>
        <dbReference type="Proteomes" id="UP001225356"/>
    </source>
</evidence>
<name>A0ABT9Q6X7_9ACTN</name>
<dbReference type="Proteomes" id="UP001225356">
    <property type="component" value="Unassembled WGS sequence"/>
</dbReference>
<proteinExistence type="predicted"/>
<evidence type="ECO:0000313" key="1">
    <source>
        <dbReference type="EMBL" id="MDP9842504.1"/>
    </source>
</evidence>
<protein>
    <submittedName>
        <fullName evidence="1">Uncharacterized protein</fullName>
    </submittedName>
</protein>
<reference evidence="1 2" key="1">
    <citation type="submission" date="2023-07" db="EMBL/GenBank/DDBJ databases">
        <title>Sequencing the genomes of 1000 actinobacteria strains.</title>
        <authorList>
            <person name="Klenk H.-P."/>
        </authorList>
    </citation>
    <scope>NUCLEOTIDE SEQUENCE [LARGE SCALE GENOMIC DNA]</scope>
    <source>
        <strain evidence="1 2">DSM 46740</strain>
    </source>
</reference>
<dbReference type="EMBL" id="JAUSQU010000001">
    <property type="protein sequence ID" value="MDP9842504.1"/>
    <property type="molecule type" value="Genomic_DNA"/>
</dbReference>
<accession>A0ABT9Q6X7</accession>
<comment type="caution">
    <text evidence="1">The sequence shown here is derived from an EMBL/GenBank/DDBJ whole genome shotgun (WGS) entry which is preliminary data.</text>
</comment>
<gene>
    <name evidence="1" type="ORF">J2853_001715</name>
</gene>